<dbReference type="InterPro" id="IPR010743">
    <property type="entry name" value="Methionine_synth_MetW"/>
</dbReference>
<dbReference type="EMBL" id="AGZR01000008">
    <property type="protein sequence ID" value="EPD32611.1"/>
    <property type="molecule type" value="Genomic_DNA"/>
</dbReference>
<protein>
    <submittedName>
        <fullName evidence="1">Methionine biosynthesis protein MetW</fullName>
    </submittedName>
</protein>
<dbReference type="OrthoDB" id="9810247at2"/>
<dbReference type="HOGENOM" id="CLU_091323_0_0_11"/>
<keyword evidence="2" id="KW-1185">Reference proteome</keyword>
<evidence type="ECO:0000313" key="1">
    <source>
        <dbReference type="EMBL" id="EPD32611.1"/>
    </source>
</evidence>
<dbReference type="Gene3D" id="3.40.50.150">
    <property type="entry name" value="Vaccinia Virus protein VP39"/>
    <property type="match status" value="1"/>
</dbReference>
<dbReference type="AlphaFoldDB" id="S2W0F4"/>
<comment type="caution">
    <text evidence="1">The sequence shown here is derived from an EMBL/GenBank/DDBJ whole genome shotgun (WGS) entry which is preliminary data.</text>
</comment>
<dbReference type="CDD" id="cd02440">
    <property type="entry name" value="AdoMet_MTases"/>
    <property type="match status" value="1"/>
</dbReference>
<dbReference type="SUPFAM" id="SSF53335">
    <property type="entry name" value="S-adenosyl-L-methionine-dependent methyltransferases"/>
    <property type="match status" value="1"/>
</dbReference>
<dbReference type="Proteomes" id="UP000014417">
    <property type="component" value="Unassembled WGS sequence"/>
</dbReference>
<evidence type="ECO:0000313" key="2">
    <source>
        <dbReference type="Proteomes" id="UP000014417"/>
    </source>
</evidence>
<proteinExistence type="predicted"/>
<name>S2W0F4_9ACTN</name>
<dbReference type="PATRIC" id="fig|883161.3.peg.1304"/>
<accession>S2W0F4</accession>
<gene>
    <name evidence="1" type="ORF">HMPREF9306_01310</name>
</gene>
<dbReference type="InterPro" id="IPR029063">
    <property type="entry name" value="SAM-dependent_MTases_sf"/>
</dbReference>
<dbReference type="Pfam" id="PF07021">
    <property type="entry name" value="MetW"/>
    <property type="match status" value="1"/>
</dbReference>
<sequence length="201" mass="22474">MSRVRNDLYQVANRIPLGSHVLDLGCGEGELLRWLFTNRACSGTGVEHEPGSVLKAMESGVPVLDLDIDTQLDLFAPDSYDYVVLSRTLQAIRRPDIALKQMRKIAPRLIVTMPNFGFWRNRTRLLSGHMPQSKDLPFNWYETPNLHHSTLVDMPPLFEVAQLRVAGRVPLAESGKILPLGSVFPNLRAGSAIYVLERIGS</sequence>
<dbReference type="NCBIfam" id="TIGR02081">
    <property type="entry name" value="metW"/>
    <property type="match status" value="1"/>
</dbReference>
<dbReference type="RefSeq" id="WP_016456138.1">
    <property type="nucleotide sequence ID" value="NZ_KE150269.1"/>
</dbReference>
<organism evidence="1 2">
    <name type="scientific">Propionimicrobium lymphophilum ACS-093-V-SCH5</name>
    <dbReference type="NCBI Taxonomy" id="883161"/>
    <lineage>
        <taxon>Bacteria</taxon>
        <taxon>Bacillati</taxon>
        <taxon>Actinomycetota</taxon>
        <taxon>Actinomycetes</taxon>
        <taxon>Propionibacteriales</taxon>
        <taxon>Propionibacteriaceae</taxon>
        <taxon>Propionimicrobium</taxon>
    </lineage>
</organism>
<dbReference type="STRING" id="883161.HMPREF9306_01310"/>
<reference evidence="1 2" key="1">
    <citation type="submission" date="2013-04" db="EMBL/GenBank/DDBJ databases">
        <title>The Genome Sequence of Propionimicrobium lymphophilum ACS-093-V-SCH5.</title>
        <authorList>
            <consortium name="The Broad Institute Genomics Platform"/>
            <person name="Earl A."/>
            <person name="Ward D."/>
            <person name="Feldgarden M."/>
            <person name="Gevers D."/>
            <person name="Saerens B."/>
            <person name="Vaneechoutte M."/>
            <person name="Walker B."/>
            <person name="Young S."/>
            <person name="Zeng Q."/>
            <person name="Gargeya S."/>
            <person name="Fitzgerald M."/>
            <person name="Haas B."/>
            <person name="Abouelleil A."/>
            <person name="Allen A.W."/>
            <person name="Alvarado L."/>
            <person name="Arachchi H.M."/>
            <person name="Berlin A.M."/>
            <person name="Chapman S.B."/>
            <person name="Gainer-Dewar J."/>
            <person name="Goldberg J."/>
            <person name="Griggs A."/>
            <person name="Gujja S."/>
            <person name="Hansen M."/>
            <person name="Howarth C."/>
            <person name="Imamovic A."/>
            <person name="Ireland A."/>
            <person name="Larimer J."/>
            <person name="McCowan C."/>
            <person name="Murphy C."/>
            <person name="Pearson M."/>
            <person name="Poon T.W."/>
            <person name="Priest M."/>
            <person name="Roberts A."/>
            <person name="Saif S."/>
            <person name="Shea T."/>
            <person name="Sisk P."/>
            <person name="Sykes S."/>
            <person name="Wortman J."/>
            <person name="Nusbaum C."/>
            <person name="Birren B."/>
        </authorList>
    </citation>
    <scope>NUCLEOTIDE SEQUENCE [LARGE SCALE GENOMIC DNA]</scope>
    <source>
        <strain evidence="1 2">ACS-093-V-SCH5</strain>
    </source>
</reference>